<protein>
    <submittedName>
        <fullName evidence="1">Uncharacterized protein</fullName>
    </submittedName>
</protein>
<accession>A0ACC1MWX4</accession>
<keyword evidence="2" id="KW-1185">Reference proteome</keyword>
<evidence type="ECO:0000313" key="2">
    <source>
        <dbReference type="Proteomes" id="UP001143856"/>
    </source>
</evidence>
<comment type="caution">
    <text evidence="1">The sequence shown here is derived from an EMBL/GenBank/DDBJ whole genome shotgun (WGS) entry which is preliminary data.</text>
</comment>
<name>A0ACC1MWX4_9PEZI</name>
<evidence type="ECO:0000313" key="1">
    <source>
        <dbReference type="EMBL" id="KAJ2971101.1"/>
    </source>
</evidence>
<reference evidence="1" key="1">
    <citation type="submission" date="2022-10" db="EMBL/GenBank/DDBJ databases">
        <title>Genome Sequence of Xylaria curta.</title>
        <authorList>
            <person name="Buettner E."/>
        </authorList>
    </citation>
    <scope>NUCLEOTIDE SEQUENCE</scope>
    <source>
        <strain evidence="1">Babe10</strain>
    </source>
</reference>
<gene>
    <name evidence="1" type="ORF">NUW58_g9510</name>
</gene>
<dbReference type="Proteomes" id="UP001143856">
    <property type="component" value="Unassembled WGS sequence"/>
</dbReference>
<sequence length="126" mass="13305">MAQKTVLITGCSDGGIGAALAAEFQLRGLRVFATARDPSKMADLAALGVETLALDVTSEASIERAVVTVREKLNNSAISNKPDTAPEARKRLDFLINNAGGHRHECHWLVGSNAGIHPAPHAPEDL</sequence>
<dbReference type="EMBL" id="JAPDGR010003475">
    <property type="protein sequence ID" value="KAJ2971101.1"/>
    <property type="molecule type" value="Genomic_DNA"/>
</dbReference>
<organism evidence="1 2">
    <name type="scientific">Xylaria curta</name>
    <dbReference type="NCBI Taxonomy" id="42375"/>
    <lineage>
        <taxon>Eukaryota</taxon>
        <taxon>Fungi</taxon>
        <taxon>Dikarya</taxon>
        <taxon>Ascomycota</taxon>
        <taxon>Pezizomycotina</taxon>
        <taxon>Sordariomycetes</taxon>
        <taxon>Xylariomycetidae</taxon>
        <taxon>Xylariales</taxon>
        <taxon>Xylariaceae</taxon>
        <taxon>Xylaria</taxon>
    </lineage>
</organism>
<proteinExistence type="predicted"/>